<accession>A0A4R2R3X7</accession>
<dbReference type="PANTHER" id="PTHR42718">
    <property type="entry name" value="MAJOR FACILITATOR SUPERFAMILY MULTIDRUG TRANSPORTER MFSC"/>
    <property type="match status" value="1"/>
</dbReference>
<evidence type="ECO:0000256" key="3">
    <source>
        <dbReference type="ARBA" id="ARBA00022989"/>
    </source>
</evidence>
<feature type="transmembrane region" description="Helical" evidence="5">
    <location>
        <begin position="407"/>
        <end position="426"/>
    </location>
</feature>
<dbReference type="SUPFAM" id="SSF103473">
    <property type="entry name" value="MFS general substrate transporter"/>
    <property type="match status" value="1"/>
</dbReference>
<evidence type="ECO:0000313" key="7">
    <source>
        <dbReference type="EMBL" id="TCP54241.1"/>
    </source>
</evidence>
<comment type="caution">
    <text evidence="7">The sequence shown here is derived from an EMBL/GenBank/DDBJ whole genome shotgun (WGS) entry which is preliminary data.</text>
</comment>
<feature type="transmembrane region" description="Helical" evidence="5">
    <location>
        <begin position="332"/>
        <end position="355"/>
    </location>
</feature>
<protein>
    <submittedName>
        <fullName evidence="7">EmrB/QacA subfamily drug resistance transporter</fullName>
    </submittedName>
</protein>
<keyword evidence="4 5" id="KW-0472">Membrane</keyword>
<keyword evidence="3 5" id="KW-1133">Transmembrane helix</keyword>
<keyword evidence="8" id="KW-1185">Reference proteome</keyword>
<evidence type="ECO:0000256" key="5">
    <source>
        <dbReference type="SAM" id="Phobius"/>
    </source>
</evidence>
<sequence length="462" mass="47788">MDRRGFALGIVLLAAALELLDGTIVNVVLPAIQREFGTSTGMLGWIASSYTLALGAGLTIGGRLGDTYGPRRMLAIGTAGFIAAALVCSLAPNTLTLLIARITQGGAAALAVPQTLALIQLMYPPAERGRPLSLFATVTGVATVGGLFVGGALTELNIMGLGWRTVFLLNLPIGAVILCGLHWLPDRRAGGRASLDLPGMAMLSSGLLLLMFPLLHGSENDWPGWVAPLPVAALVALACFAVRQHRRGKRGYGVLVDTTLFSYPSFTGAVLISALVYAAVFGLFFTMPLFLQRSLGFGPLAAGLTILPWSLGIPLASIPAARWLVPRFGRRILVIGLLTLGTGMAIFGCLVRFAGTAPSGWQFLPGLLVSGCGMGMVVATVLHLGLAEVPARLAGTASGVLNNVQQLAGALGVAAAAAGYAGMQQATGFASAFQAVILGMLAVLLVTALPVQLLPARRPRPR</sequence>
<dbReference type="InterPro" id="IPR020846">
    <property type="entry name" value="MFS_dom"/>
</dbReference>
<feature type="domain" description="Major facilitator superfamily (MFS) profile" evidence="6">
    <location>
        <begin position="7"/>
        <end position="459"/>
    </location>
</feature>
<dbReference type="Gene3D" id="1.20.1720.10">
    <property type="entry name" value="Multidrug resistance protein D"/>
    <property type="match status" value="1"/>
</dbReference>
<dbReference type="OrthoDB" id="4532109at2"/>
<gene>
    <name evidence="7" type="ORF">EV191_103285</name>
</gene>
<keyword evidence="2 5" id="KW-0812">Transmembrane</keyword>
<evidence type="ECO:0000259" key="6">
    <source>
        <dbReference type="PROSITE" id="PS50850"/>
    </source>
</evidence>
<dbReference type="PROSITE" id="PS50850">
    <property type="entry name" value="MFS"/>
    <property type="match status" value="1"/>
</dbReference>
<dbReference type="RefSeq" id="WP_132876994.1">
    <property type="nucleotide sequence ID" value="NZ_SLXQ01000003.1"/>
</dbReference>
<dbReference type="InterPro" id="IPR036259">
    <property type="entry name" value="MFS_trans_sf"/>
</dbReference>
<dbReference type="CDD" id="cd17321">
    <property type="entry name" value="MFS_MMR_MDR_like"/>
    <property type="match status" value="1"/>
</dbReference>
<dbReference type="InterPro" id="IPR011701">
    <property type="entry name" value="MFS"/>
</dbReference>
<feature type="transmembrane region" description="Helical" evidence="5">
    <location>
        <begin position="263"/>
        <end position="286"/>
    </location>
</feature>
<name>A0A4R2R3X7_9PSEU</name>
<dbReference type="EMBL" id="SLXQ01000003">
    <property type="protein sequence ID" value="TCP54241.1"/>
    <property type="molecule type" value="Genomic_DNA"/>
</dbReference>
<dbReference type="Gene3D" id="1.20.1250.20">
    <property type="entry name" value="MFS general substrate transporter like domains"/>
    <property type="match status" value="1"/>
</dbReference>
<dbReference type="Proteomes" id="UP000294911">
    <property type="component" value="Unassembled WGS sequence"/>
</dbReference>
<feature type="transmembrane region" description="Helical" evidence="5">
    <location>
        <begin position="222"/>
        <end position="242"/>
    </location>
</feature>
<organism evidence="7 8">
    <name type="scientific">Tamaricihabitans halophyticus</name>
    <dbReference type="NCBI Taxonomy" id="1262583"/>
    <lineage>
        <taxon>Bacteria</taxon>
        <taxon>Bacillati</taxon>
        <taxon>Actinomycetota</taxon>
        <taxon>Actinomycetes</taxon>
        <taxon>Pseudonocardiales</taxon>
        <taxon>Pseudonocardiaceae</taxon>
        <taxon>Tamaricihabitans</taxon>
    </lineage>
</organism>
<feature type="transmembrane region" description="Helical" evidence="5">
    <location>
        <begin position="131"/>
        <end position="153"/>
    </location>
</feature>
<reference evidence="7 8" key="1">
    <citation type="submission" date="2019-03" db="EMBL/GenBank/DDBJ databases">
        <title>Genomic Encyclopedia of Type Strains, Phase IV (KMG-IV): sequencing the most valuable type-strain genomes for metagenomic binning, comparative biology and taxonomic classification.</title>
        <authorList>
            <person name="Goeker M."/>
        </authorList>
    </citation>
    <scope>NUCLEOTIDE SEQUENCE [LARGE SCALE GENOMIC DNA]</scope>
    <source>
        <strain evidence="7 8">DSM 45765</strain>
    </source>
</reference>
<dbReference type="AlphaFoldDB" id="A0A4R2R3X7"/>
<dbReference type="PANTHER" id="PTHR42718:SF39">
    <property type="entry name" value="ACTINORHODIN TRANSPORTER-RELATED"/>
    <property type="match status" value="1"/>
</dbReference>
<feature type="transmembrane region" description="Helical" evidence="5">
    <location>
        <begin position="165"/>
        <end position="185"/>
    </location>
</feature>
<feature type="transmembrane region" description="Helical" evidence="5">
    <location>
        <begin position="98"/>
        <end position="119"/>
    </location>
</feature>
<feature type="transmembrane region" description="Helical" evidence="5">
    <location>
        <begin position="432"/>
        <end position="454"/>
    </location>
</feature>
<evidence type="ECO:0000256" key="4">
    <source>
        <dbReference type="ARBA" id="ARBA00023136"/>
    </source>
</evidence>
<comment type="subcellular location">
    <subcellularLocation>
        <location evidence="1">Cell membrane</location>
        <topology evidence="1">Multi-pass membrane protein</topology>
    </subcellularLocation>
</comment>
<feature type="transmembrane region" description="Helical" evidence="5">
    <location>
        <begin position="197"/>
        <end position="216"/>
    </location>
</feature>
<feature type="transmembrane region" description="Helical" evidence="5">
    <location>
        <begin position="73"/>
        <end position="92"/>
    </location>
</feature>
<dbReference type="GO" id="GO:0022857">
    <property type="term" value="F:transmembrane transporter activity"/>
    <property type="evidence" value="ECO:0007669"/>
    <property type="project" value="InterPro"/>
</dbReference>
<proteinExistence type="predicted"/>
<feature type="transmembrane region" description="Helical" evidence="5">
    <location>
        <begin position="42"/>
        <end position="61"/>
    </location>
</feature>
<evidence type="ECO:0000256" key="1">
    <source>
        <dbReference type="ARBA" id="ARBA00004651"/>
    </source>
</evidence>
<feature type="transmembrane region" description="Helical" evidence="5">
    <location>
        <begin position="367"/>
        <end position="386"/>
    </location>
</feature>
<evidence type="ECO:0000313" key="8">
    <source>
        <dbReference type="Proteomes" id="UP000294911"/>
    </source>
</evidence>
<evidence type="ECO:0000256" key="2">
    <source>
        <dbReference type="ARBA" id="ARBA00022692"/>
    </source>
</evidence>
<dbReference type="GO" id="GO:0005886">
    <property type="term" value="C:plasma membrane"/>
    <property type="evidence" value="ECO:0007669"/>
    <property type="project" value="UniProtKB-SubCell"/>
</dbReference>
<feature type="transmembrane region" description="Helical" evidence="5">
    <location>
        <begin position="306"/>
        <end position="325"/>
    </location>
</feature>
<dbReference type="Pfam" id="PF07690">
    <property type="entry name" value="MFS_1"/>
    <property type="match status" value="1"/>
</dbReference>